<feature type="domain" description="Knottins-like" evidence="4">
    <location>
        <begin position="30"/>
        <end position="77"/>
    </location>
</feature>
<dbReference type="SMART" id="SM00505">
    <property type="entry name" value="Knot1"/>
    <property type="match status" value="1"/>
</dbReference>
<evidence type="ECO:0000313" key="5">
    <source>
        <dbReference type="EMBL" id="AUZ82771.1"/>
    </source>
</evidence>
<evidence type="ECO:0000256" key="2">
    <source>
        <dbReference type="ARBA" id="ARBA00023157"/>
    </source>
</evidence>
<reference evidence="5" key="1">
    <citation type="submission" date="2017-06" db="EMBL/GenBank/DDBJ databases">
        <title>Molecular cloning and characterization of defensin gene from Avena sativa.</title>
        <authorList>
            <person name="Emamifar S."/>
            <person name="Abolmaali S."/>
            <person name="Mohamadi M."/>
            <person name="Sohrabi S.M."/>
        </authorList>
    </citation>
    <scope>NUCLEOTIDE SEQUENCE</scope>
</reference>
<keyword evidence="2" id="KW-1015">Disulfide bond</keyword>
<dbReference type="EMBL" id="MF289363">
    <property type="protein sequence ID" value="AUZ82771.1"/>
    <property type="molecule type" value="mRNA"/>
</dbReference>
<dbReference type="EMBL" id="MG970569">
    <property type="protein sequence ID" value="AYU75325.1"/>
    <property type="molecule type" value="Genomic_DNA"/>
</dbReference>
<dbReference type="Gene3D" id="3.30.30.10">
    <property type="entry name" value="Knottin, scorpion toxin-like"/>
    <property type="match status" value="1"/>
</dbReference>
<evidence type="ECO:0000313" key="6">
    <source>
        <dbReference type="EMBL" id="AYU75325.1"/>
    </source>
</evidence>
<evidence type="ECO:0000259" key="4">
    <source>
        <dbReference type="SMART" id="SM00505"/>
    </source>
</evidence>
<dbReference type="PANTHER" id="PTHR33147">
    <property type="entry name" value="DEFENSIN-LIKE PROTEIN 1"/>
    <property type="match status" value="1"/>
</dbReference>
<dbReference type="InterPro" id="IPR008176">
    <property type="entry name" value="Defensin_plant"/>
</dbReference>
<dbReference type="GO" id="GO:0006952">
    <property type="term" value="P:defense response"/>
    <property type="evidence" value="ECO:0007669"/>
    <property type="project" value="InterPro"/>
</dbReference>
<name>A0A2L0U0N0_AVESA</name>
<dbReference type="Pfam" id="PF00304">
    <property type="entry name" value="Gamma-thionin"/>
    <property type="match status" value="1"/>
</dbReference>
<dbReference type="PROSITE" id="PS00940">
    <property type="entry name" value="GAMMA_THIONIN"/>
    <property type="match status" value="1"/>
</dbReference>
<accession>A0A2L0U0N0</accession>
<dbReference type="SUPFAM" id="SSF57095">
    <property type="entry name" value="Scorpion toxin-like"/>
    <property type="match status" value="1"/>
</dbReference>
<dbReference type="AlphaFoldDB" id="A0A2L0U0N0"/>
<reference evidence="6" key="2">
    <citation type="submission" date="2018-02" db="EMBL/GenBank/DDBJ databases">
        <title>Molecular cloning and characterization of defensin gene from Avena sativa.</title>
        <authorList>
            <person name="Emamifar S."/>
            <person name="Abolmaali S."/>
            <person name="Mohammadi M."/>
            <person name="Sohrabi S.M."/>
        </authorList>
    </citation>
    <scope>NUCLEOTIDE SEQUENCE</scope>
</reference>
<feature type="signal peptide" evidence="3">
    <location>
        <begin position="1"/>
        <end position="16"/>
    </location>
</feature>
<organism evidence="5">
    <name type="scientific">Avena sativa</name>
    <name type="common">Oat</name>
    <dbReference type="NCBI Taxonomy" id="4498"/>
    <lineage>
        <taxon>Eukaryota</taxon>
        <taxon>Viridiplantae</taxon>
        <taxon>Streptophyta</taxon>
        <taxon>Embryophyta</taxon>
        <taxon>Tracheophyta</taxon>
        <taxon>Spermatophyta</taxon>
        <taxon>Magnoliopsida</taxon>
        <taxon>Liliopsida</taxon>
        <taxon>Poales</taxon>
        <taxon>Poaceae</taxon>
        <taxon>BOP clade</taxon>
        <taxon>Pooideae</taxon>
        <taxon>Poodae</taxon>
        <taxon>Poeae</taxon>
        <taxon>Poeae Chloroplast Group 1 (Aveneae type)</taxon>
        <taxon>Aveninae</taxon>
        <taxon>Avena</taxon>
    </lineage>
</organism>
<proteinExistence type="evidence at transcript level"/>
<evidence type="ECO:0000256" key="1">
    <source>
        <dbReference type="ARBA" id="ARBA00022729"/>
    </source>
</evidence>
<dbReference type="PRINTS" id="PR00288">
    <property type="entry name" value="PUROTHIONIN"/>
</dbReference>
<feature type="chain" id="PRO_5033312780" evidence="3">
    <location>
        <begin position="17"/>
        <end position="78"/>
    </location>
</feature>
<dbReference type="InterPro" id="IPR036574">
    <property type="entry name" value="Scorpion_toxin-like_sf"/>
</dbReference>
<sequence>MASSASALLLLFLVLASTDMGPTTVAEARTCISQSHNFKGACISSTNCASVCRTENFPNGDCKTRGLTRQCYCVKQCS</sequence>
<dbReference type="PANTHER" id="PTHR33147:SF8">
    <property type="entry name" value="DEFENSIN-LIKE PROTEIN CAL1"/>
    <property type="match status" value="1"/>
</dbReference>
<evidence type="ECO:0000256" key="3">
    <source>
        <dbReference type="SAM" id="SignalP"/>
    </source>
</evidence>
<dbReference type="InterPro" id="IPR003614">
    <property type="entry name" value="Knottins"/>
</dbReference>
<keyword evidence="1 3" id="KW-0732">Signal</keyword>
<protein>
    <submittedName>
        <fullName evidence="5">Defensin 4</fullName>
    </submittedName>
</protein>